<evidence type="ECO:0008006" key="3">
    <source>
        <dbReference type="Google" id="ProtNLM"/>
    </source>
</evidence>
<organism evidence="1 2">
    <name type="scientific">Neobacillus pocheonensis</name>
    <dbReference type="NCBI Taxonomy" id="363869"/>
    <lineage>
        <taxon>Bacteria</taxon>
        <taxon>Bacillati</taxon>
        <taxon>Bacillota</taxon>
        <taxon>Bacilli</taxon>
        <taxon>Bacillales</taxon>
        <taxon>Bacillaceae</taxon>
        <taxon>Neobacillus</taxon>
    </lineage>
</organism>
<gene>
    <name evidence="1" type="ORF">NDK43_06690</name>
</gene>
<proteinExistence type="predicted"/>
<comment type="caution">
    <text evidence="1">The sequence shown here is derived from an EMBL/GenBank/DDBJ whole genome shotgun (WGS) entry which is preliminary data.</text>
</comment>
<reference evidence="1 2" key="1">
    <citation type="submission" date="2022-06" db="EMBL/GenBank/DDBJ databases">
        <authorList>
            <person name="Jeon C.O."/>
        </authorList>
    </citation>
    <scope>NUCLEOTIDE SEQUENCE [LARGE SCALE GENOMIC DNA]</scope>
    <source>
        <strain evidence="1 2">KCTC 13943</strain>
    </source>
</reference>
<accession>A0ABT0WAW0</accession>
<evidence type="ECO:0000313" key="2">
    <source>
        <dbReference type="Proteomes" id="UP001523262"/>
    </source>
</evidence>
<keyword evidence="2" id="KW-1185">Reference proteome</keyword>
<evidence type="ECO:0000313" key="1">
    <source>
        <dbReference type="EMBL" id="MCM2532132.1"/>
    </source>
</evidence>
<name>A0ABT0WAW0_9BACI</name>
<dbReference type="EMBL" id="JAMQCR010000001">
    <property type="protein sequence ID" value="MCM2532132.1"/>
    <property type="molecule type" value="Genomic_DNA"/>
</dbReference>
<dbReference type="Proteomes" id="UP001523262">
    <property type="component" value="Unassembled WGS sequence"/>
</dbReference>
<sequence>MGLIITIALGIMLAFWLMSKGNKPYTRKEAEKLSKTYKKLDDMLRKGEY</sequence>
<protein>
    <recommendedName>
        <fullName evidence="3">YrzO family protein</fullName>
    </recommendedName>
</protein>